<evidence type="ECO:0000259" key="1">
    <source>
        <dbReference type="PROSITE" id="PS50940"/>
    </source>
</evidence>
<name>A0A2J6SCI4_HYAVF</name>
<dbReference type="Pfam" id="PF01607">
    <property type="entry name" value="CBM_14"/>
    <property type="match status" value="1"/>
</dbReference>
<proteinExistence type="predicted"/>
<gene>
    <name evidence="2" type="ORF">L207DRAFT_575147</name>
</gene>
<dbReference type="Proteomes" id="UP000235786">
    <property type="component" value="Unassembled WGS sequence"/>
</dbReference>
<sequence>MPSQRHLGFFKPGIIFIILGFLHAALLVSLVHGTITTTVMVQTLPYVPPASPPSQSISFKDPNNPDATVTFECPAKCNGGAACEWVNPTNCSEYINCDFRRTPLLLACEDGLHFWDQLKQCAPPVQAKCQVNKANQEL</sequence>
<dbReference type="GO" id="GO:0005576">
    <property type="term" value="C:extracellular region"/>
    <property type="evidence" value="ECO:0007669"/>
    <property type="project" value="InterPro"/>
</dbReference>
<organism evidence="2 3">
    <name type="scientific">Hyaloscypha variabilis (strain UAMH 11265 / GT02V1 / F)</name>
    <name type="common">Meliniomyces variabilis</name>
    <dbReference type="NCBI Taxonomy" id="1149755"/>
    <lineage>
        <taxon>Eukaryota</taxon>
        <taxon>Fungi</taxon>
        <taxon>Dikarya</taxon>
        <taxon>Ascomycota</taxon>
        <taxon>Pezizomycotina</taxon>
        <taxon>Leotiomycetes</taxon>
        <taxon>Helotiales</taxon>
        <taxon>Hyaloscyphaceae</taxon>
        <taxon>Hyaloscypha</taxon>
        <taxon>Hyaloscypha variabilis</taxon>
    </lineage>
</organism>
<dbReference type="PROSITE" id="PS50940">
    <property type="entry name" value="CHIT_BIND_II"/>
    <property type="match status" value="1"/>
</dbReference>
<keyword evidence="3" id="KW-1185">Reference proteome</keyword>
<accession>A0A2J6SCI4</accession>
<evidence type="ECO:0000313" key="3">
    <source>
        <dbReference type="Proteomes" id="UP000235786"/>
    </source>
</evidence>
<evidence type="ECO:0000313" key="2">
    <source>
        <dbReference type="EMBL" id="PMD48481.1"/>
    </source>
</evidence>
<protein>
    <recommendedName>
        <fullName evidence="1">Chitin-binding type-2 domain-containing protein</fullName>
    </recommendedName>
</protein>
<dbReference type="SMART" id="SM00494">
    <property type="entry name" value="ChtBD2"/>
    <property type="match status" value="1"/>
</dbReference>
<feature type="domain" description="Chitin-binding type-2" evidence="1">
    <location>
        <begin position="74"/>
        <end position="131"/>
    </location>
</feature>
<dbReference type="Gene3D" id="2.170.140.10">
    <property type="entry name" value="Chitin binding domain"/>
    <property type="match status" value="1"/>
</dbReference>
<dbReference type="EMBL" id="KZ613937">
    <property type="protein sequence ID" value="PMD48481.1"/>
    <property type="molecule type" value="Genomic_DNA"/>
</dbReference>
<dbReference type="OrthoDB" id="3474502at2759"/>
<dbReference type="GO" id="GO:0008061">
    <property type="term" value="F:chitin binding"/>
    <property type="evidence" value="ECO:0007669"/>
    <property type="project" value="InterPro"/>
</dbReference>
<dbReference type="AlphaFoldDB" id="A0A2J6SCI4"/>
<reference evidence="2 3" key="1">
    <citation type="submission" date="2016-04" db="EMBL/GenBank/DDBJ databases">
        <title>A degradative enzymes factory behind the ericoid mycorrhizal symbiosis.</title>
        <authorList>
            <consortium name="DOE Joint Genome Institute"/>
            <person name="Martino E."/>
            <person name="Morin E."/>
            <person name="Grelet G."/>
            <person name="Kuo A."/>
            <person name="Kohler A."/>
            <person name="Daghino S."/>
            <person name="Barry K."/>
            <person name="Choi C."/>
            <person name="Cichocki N."/>
            <person name="Clum A."/>
            <person name="Copeland A."/>
            <person name="Hainaut M."/>
            <person name="Haridas S."/>
            <person name="Labutti K."/>
            <person name="Lindquist E."/>
            <person name="Lipzen A."/>
            <person name="Khouja H.-R."/>
            <person name="Murat C."/>
            <person name="Ohm R."/>
            <person name="Olson A."/>
            <person name="Spatafora J."/>
            <person name="Veneault-Fourrey C."/>
            <person name="Henrissat B."/>
            <person name="Grigoriev I."/>
            <person name="Martin F."/>
            <person name="Perotto S."/>
        </authorList>
    </citation>
    <scope>NUCLEOTIDE SEQUENCE [LARGE SCALE GENOMIC DNA]</scope>
    <source>
        <strain evidence="2 3">F</strain>
    </source>
</reference>
<dbReference type="SUPFAM" id="SSF57625">
    <property type="entry name" value="Invertebrate chitin-binding proteins"/>
    <property type="match status" value="1"/>
</dbReference>
<dbReference type="InterPro" id="IPR002557">
    <property type="entry name" value="Chitin-bd_dom"/>
</dbReference>
<dbReference type="InterPro" id="IPR036508">
    <property type="entry name" value="Chitin-bd_dom_sf"/>
</dbReference>